<sequence>MSPMNLWVLILVSMMAEENGARIKQEVDTNSCCSPSPSTGNNAHGVNFRTSPNSTIEYKVTLLDHANSSPESPDGQFCSSTTSALGEVSSDSIQQSTIKEELPRRICLVCGDTASGFHYGVASCEACKAFFKRTIQGNIEYTCPANNVCEINKRRRKACQACRFQKCLRMGMLKEGVRLDRVRGGRQKYRRNPLNSPYQLQLPHSNAISTGGATLEDNKILEMLSSFEPDPLCVGHGGIDLMNRQMDVKVFMDDRMGVDAQEMLSVLSDLYDRELVNVISWAKQIPGFTDLPLNDQMKLLQGSWAEILILQLAHRSVPFNGKLYFATDFWLDERSAKECGAVELYSHCALTIQRVERIAASKEEYYLLKALLLANCDVKLDNYGALRKFRETILAALNDCVYVLRHSTAVSHQQQLLLLLPALRQADPIIRKFWSRIYREGNVTMNKLFLEMLEPVSR</sequence>
<dbReference type="VEuPathDB" id="VectorBase:LLONM1_005838"/>
<evidence type="ECO:0000256" key="7">
    <source>
        <dbReference type="ARBA" id="ARBA00023015"/>
    </source>
</evidence>
<evidence type="ECO:0000256" key="12">
    <source>
        <dbReference type="ARBA" id="ARBA00023242"/>
    </source>
</evidence>
<keyword evidence="14" id="KW-0732">Signal</keyword>
<evidence type="ECO:0000259" key="16">
    <source>
        <dbReference type="PROSITE" id="PS51843"/>
    </source>
</evidence>
<dbReference type="PIRSF" id="PIRSF002527">
    <property type="entry name" value="ER-like_NR"/>
    <property type="match status" value="1"/>
</dbReference>
<keyword evidence="5" id="KW-0863">Zinc-finger</keyword>
<dbReference type="GO" id="GO:0005634">
    <property type="term" value="C:nucleus"/>
    <property type="evidence" value="ECO:0007669"/>
    <property type="project" value="UniProtKB-SubCell"/>
</dbReference>
<dbReference type="InterPro" id="IPR024178">
    <property type="entry name" value="Est_rcpt/est-rel_rcp"/>
</dbReference>
<dbReference type="Pfam" id="PF00104">
    <property type="entry name" value="Hormone_recep"/>
    <property type="match status" value="1"/>
</dbReference>
<evidence type="ECO:0000256" key="2">
    <source>
        <dbReference type="ARBA" id="ARBA00005413"/>
    </source>
</evidence>
<evidence type="ECO:0000256" key="13">
    <source>
        <dbReference type="PIRNR" id="PIRNR002527"/>
    </source>
</evidence>
<evidence type="ECO:0000256" key="9">
    <source>
        <dbReference type="ARBA" id="ARBA00023125"/>
    </source>
</evidence>
<dbReference type="AlphaFoldDB" id="A0A7G3AE18"/>
<dbReference type="SMART" id="SM00430">
    <property type="entry name" value="HOLI"/>
    <property type="match status" value="1"/>
</dbReference>
<evidence type="ECO:0000256" key="6">
    <source>
        <dbReference type="ARBA" id="ARBA00022833"/>
    </source>
</evidence>
<keyword evidence="9" id="KW-0238">DNA-binding</keyword>
<proteinExistence type="inferred from homology"/>
<keyword evidence="4" id="KW-0479">Metal-binding</keyword>
<evidence type="ECO:0000313" key="17">
    <source>
        <dbReference type="EMBL" id="MBC1169874.1"/>
    </source>
</evidence>
<feature type="chain" id="PRO_5028874449" evidence="14">
    <location>
        <begin position="21"/>
        <end position="458"/>
    </location>
</feature>
<keyword evidence="7 13" id="KW-0805">Transcription regulation</keyword>
<dbReference type="SUPFAM" id="SSF57716">
    <property type="entry name" value="Glucocorticoid receptor-like (DNA-binding domain)"/>
    <property type="match status" value="1"/>
</dbReference>
<protein>
    <submittedName>
        <fullName evidence="17">Putative c4 zinc finger in nuclear hormone receptor</fullName>
    </submittedName>
</protein>
<feature type="signal peptide" evidence="14">
    <location>
        <begin position="1"/>
        <end position="20"/>
    </location>
</feature>
<dbReference type="PANTHER" id="PTHR48092">
    <property type="entry name" value="KNIRPS-RELATED PROTEIN-RELATED"/>
    <property type="match status" value="1"/>
</dbReference>
<evidence type="ECO:0000256" key="1">
    <source>
        <dbReference type="ARBA" id="ARBA00004123"/>
    </source>
</evidence>
<dbReference type="EMBL" id="GITU01001171">
    <property type="protein sequence ID" value="MBC1169874.1"/>
    <property type="molecule type" value="Transcribed_RNA"/>
</dbReference>
<dbReference type="InterPro" id="IPR050200">
    <property type="entry name" value="Nuclear_hormone_rcpt_NR3"/>
</dbReference>
<reference evidence="17" key="1">
    <citation type="journal article" date="2020" name="BMC">
        <title>Leishmania infection induces a limited differential gene expression in the sand fly midgut.</title>
        <authorList>
            <person name="Coutinho-Abreu I.V."/>
            <person name="Serafim T.D."/>
            <person name="Meneses C."/>
            <person name="Kamhawi S."/>
            <person name="Oliveira F."/>
            <person name="Valenzuela J.G."/>
        </authorList>
    </citation>
    <scope>NUCLEOTIDE SEQUENCE</scope>
    <source>
        <strain evidence="17">Jacobina</strain>
        <tissue evidence="17">Midgut</tissue>
    </source>
</reference>
<keyword evidence="3" id="KW-0754">Steroid-binding</keyword>
<keyword evidence="8" id="KW-0446">Lipid-binding</keyword>
<dbReference type="InterPro" id="IPR001628">
    <property type="entry name" value="Znf_hrmn_rcpt"/>
</dbReference>
<dbReference type="GO" id="GO:0003707">
    <property type="term" value="F:nuclear steroid receptor activity"/>
    <property type="evidence" value="ECO:0007669"/>
    <property type="project" value="InterPro"/>
</dbReference>
<evidence type="ECO:0000259" key="15">
    <source>
        <dbReference type="PROSITE" id="PS51030"/>
    </source>
</evidence>
<dbReference type="GO" id="GO:0043565">
    <property type="term" value="F:sequence-specific DNA binding"/>
    <property type="evidence" value="ECO:0007669"/>
    <property type="project" value="InterPro"/>
</dbReference>
<evidence type="ECO:0000256" key="4">
    <source>
        <dbReference type="ARBA" id="ARBA00022723"/>
    </source>
</evidence>
<accession>A0A7G3AE18</accession>
<dbReference type="GO" id="GO:0008270">
    <property type="term" value="F:zinc ion binding"/>
    <property type="evidence" value="ECO:0007669"/>
    <property type="project" value="UniProtKB-KW"/>
</dbReference>
<dbReference type="PRINTS" id="PR00398">
    <property type="entry name" value="STRDHORMONER"/>
</dbReference>
<feature type="domain" description="Nuclear receptor" evidence="15">
    <location>
        <begin position="104"/>
        <end position="179"/>
    </location>
</feature>
<dbReference type="FunFam" id="3.30.50.10:FF:000139">
    <property type="entry name" value="Estrogen receptor beta a variant b"/>
    <property type="match status" value="1"/>
</dbReference>
<evidence type="ECO:0000256" key="11">
    <source>
        <dbReference type="ARBA" id="ARBA00023170"/>
    </source>
</evidence>
<keyword evidence="6" id="KW-0862">Zinc</keyword>
<dbReference type="Gene3D" id="1.10.565.10">
    <property type="entry name" value="Retinoid X Receptor"/>
    <property type="match status" value="1"/>
</dbReference>
<evidence type="ECO:0000256" key="8">
    <source>
        <dbReference type="ARBA" id="ARBA00023121"/>
    </source>
</evidence>
<dbReference type="Pfam" id="PF00105">
    <property type="entry name" value="zf-C4"/>
    <property type="match status" value="1"/>
</dbReference>
<evidence type="ECO:0000256" key="3">
    <source>
        <dbReference type="ARBA" id="ARBA00022665"/>
    </source>
</evidence>
<keyword evidence="11 13" id="KW-0675">Receptor</keyword>
<keyword evidence="10 13" id="KW-0804">Transcription</keyword>
<feature type="domain" description="NR LBD" evidence="16">
    <location>
        <begin position="216"/>
        <end position="456"/>
    </location>
</feature>
<evidence type="ECO:0000256" key="5">
    <source>
        <dbReference type="ARBA" id="ARBA00022771"/>
    </source>
</evidence>
<dbReference type="InterPro" id="IPR000536">
    <property type="entry name" value="Nucl_hrmn_rcpt_lig-bd"/>
</dbReference>
<dbReference type="InterPro" id="IPR035500">
    <property type="entry name" value="NHR-like_dom_sf"/>
</dbReference>
<dbReference type="SUPFAM" id="SSF48508">
    <property type="entry name" value="Nuclear receptor ligand-binding domain"/>
    <property type="match status" value="1"/>
</dbReference>
<comment type="similarity">
    <text evidence="2 13">Belongs to the nuclear hormone receptor family. NR3 subfamily.</text>
</comment>
<dbReference type="CDD" id="cd07170">
    <property type="entry name" value="NR_DBD_ERR"/>
    <property type="match status" value="1"/>
</dbReference>
<dbReference type="SMART" id="SM00399">
    <property type="entry name" value="ZnF_C4"/>
    <property type="match status" value="1"/>
</dbReference>
<dbReference type="PRINTS" id="PR00047">
    <property type="entry name" value="STROIDFINGER"/>
</dbReference>
<comment type="subcellular location">
    <subcellularLocation>
        <location evidence="1 13">Nucleus</location>
    </subcellularLocation>
</comment>
<dbReference type="InterPro" id="IPR001723">
    <property type="entry name" value="Nuclear_hrmn_rcpt"/>
</dbReference>
<dbReference type="PROSITE" id="PS51843">
    <property type="entry name" value="NR_LBD"/>
    <property type="match status" value="1"/>
</dbReference>
<dbReference type="InterPro" id="IPR013088">
    <property type="entry name" value="Znf_NHR/GATA"/>
</dbReference>
<dbReference type="PROSITE" id="PS51030">
    <property type="entry name" value="NUCLEAR_REC_DBD_2"/>
    <property type="match status" value="1"/>
</dbReference>
<organism evidence="17">
    <name type="scientific">Lutzomyia longipalpis</name>
    <name type="common">Sand fly</name>
    <dbReference type="NCBI Taxonomy" id="7200"/>
    <lineage>
        <taxon>Eukaryota</taxon>
        <taxon>Metazoa</taxon>
        <taxon>Ecdysozoa</taxon>
        <taxon>Arthropoda</taxon>
        <taxon>Hexapoda</taxon>
        <taxon>Insecta</taxon>
        <taxon>Pterygota</taxon>
        <taxon>Neoptera</taxon>
        <taxon>Endopterygota</taxon>
        <taxon>Diptera</taxon>
        <taxon>Nematocera</taxon>
        <taxon>Psychodoidea</taxon>
        <taxon>Psychodidae</taxon>
        <taxon>Lutzomyia</taxon>
        <taxon>Lutzomyia</taxon>
    </lineage>
</organism>
<keyword evidence="12 13" id="KW-0539">Nucleus</keyword>
<evidence type="ECO:0000256" key="10">
    <source>
        <dbReference type="ARBA" id="ARBA00023163"/>
    </source>
</evidence>
<dbReference type="Gene3D" id="3.30.50.10">
    <property type="entry name" value="Erythroid Transcription Factor GATA-1, subunit A"/>
    <property type="match status" value="1"/>
</dbReference>
<name>A0A7G3AE18_LUTLO</name>
<dbReference type="PROSITE" id="PS00031">
    <property type="entry name" value="NUCLEAR_REC_DBD_1"/>
    <property type="match status" value="1"/>
</dbReference>
<dbReference type="GO" id="GO:0005496">
    <property type="term" value="F:steroid binding"/>
    <property type="evidence" value="ECO:0007669"/>
    <property type="project" value="UniProtKB-KW"/>
</dbReference>
<evidence type="ECO:0000256" key="14">
    <source>
        <dbReference type="SAM" id="SignalP"/>
    </source>
</evidence>